<feature type="region of interest" description="Disordered" evidence="2">
    <location>
        <begin position="212"/>
        <end position="240"/>
    </location>
</feature>
<proteinExistence type="predicted"/>
<dbReference type="PANTHER" id="PTHR45615">
    <property type="entry name" value="MYOSIN HEAVY CHAIN, NON-MUSCLE"/>
    <property type="match status" value="1"/>
</dbReference>
<feature type="region of interest" description="Disordered" evidence="2">
    <location>
        <begin position="1"/>
        <end position="94"/>
    </location>
</feature>
<feature type="compositionally biased region" description="Low complexity" evidence="2">
    <location>
        <begin position="1024"/>
        <end position="1046"/>
    </location>
</feature>
<keyword evidence="1" id="KW-0175">Coiled coil</keyword>
<feature type="compositionally biased region" description="Polar residues" evidence="2">
    <location>
        <begin position="62"/>
        <end position="93"/>
    </location>
</feature>
<evidence type="ECO:0000256" key="2">
    <source>
        <dbReference type="SAM" id="MobiDB-lite"/>
    </source>
</evidence>
<sequence>MDVDSPNPNPLKRLSGPFPSAPLTTKAQDPRLTGTVRQSVDPQSLNTQQARPITPAKPASITRPSTNSLPQASQLSIPNSAPSPGSTESQSAPSHRGALLISDLVNSLIKVNKGEEEKERLQKEITSLTKNLQRAKQSQGYPSVIALFQQQLDAAKDELANHVKSIRQHRSLSNQAQDNFNWTLSQLKPQPQPQLENTLERVASLESTINVMRQGPDPTPSGDNPINGNAKNETARQDMHGRDQDIAKLKETLDRVQHTVENPSGLEEALGYMKKIANSVAYQSKKSGQFTKQISQLEDEVKDVDKQLNDRLSAVKRMVDTVEEEMKNFNDQIETNISDLGCKLKTTNEQVAVKLSSLESDLTSLNTKRPDLNNRASTQVSQIETDLEAQRKQTTEQITAQENLVASLRTQQQNVDNGGRLSPEGTLTPHSGVVPRVLSLEKKVQSHADLLNNIKKLHQEVDLLRLSELDTLRQNQESSQTKLETRYNDISQKVDDLATKSEETTGSQIKFATSLQELRSSLSATLDRFRTHLQGGLNGLEHRFALVSELNQALTKCVEKVDSHATGIRSLESRYNNIMTGDLVDRMACAMQKMYPSVDQLSRQLTAHRTEIEARMSTLKKEADAFKADTETFKADTELFKADTNQFKADTAKAQADTQNAQVSTEWSQAAQVPLEQLQTLAQLPTLLQQVKDLSDKLVPIESLIHEHSAELQKNLELRSELHNRITAQDDTIAGIAQKADDQEEELQAVSKAKGRIDSFIEEIKTHTSQVQELRRMIDELTKAAVESNSTASTDVNDLRRRLNGLQDQNKADDAGLDPLRKQIQELKDRNPSEDNDFAQLRDKLEALEKQKPSVSLEDFNELKDEVKMYIKRLRTAEDTFRALGKVTKNSGVKEAIDSDTLDKPMEQRINGHAASRSQSIDSAPTPRPPETPKTPLEGPTLGVYQPVPPSGKGQADTFSLSASKLKHPTQARLAVQTPSGPSGSHQLPYAGKSAEPRQVQNLKGKRRMSSVIESDDERNMTESSSVVDSLLASSSSGSAYFSQGSSRKEKKKAKKRAEQAEENSNASSRPGKKRKRSKQAE</sequence>
<reference evidence="3" key="1">
    <citation type="submission" date="2022-11" db="EMBL/GenBank/DDBJ databases">
        <authorList>
            <person name="Petersen C."/>
        </authorList>
    </citation>
    <scope>NUCLEOTIDE SEQUENCE</scope>
    <source>
        <strain evidence="3">IBT 16849</strain>
    </source>
</reference>
<dbReference type="OrthoDB" id="3438382at2759"/>
<dbReference type="Proteomes" id="UP001150879">
    <property type="component" value="Unassembled WGS sequence"/>
</dbReference>
<feature type="coiled-coil region" evidence="1">
    <location>
        <begin position="287"/>
        <end position="411"/>
    </location>
</feature>
<gene>
    <name evidence="3" type="ORF">N7472_006716</name>
</gene>
<organism evidence="3 4">
    <name type="scientific">Penicillium cf. griseofulvum</name>
    <dbReference type="NCBI Taxonomy" id="2972120"/>
    <lineage>
        <taxon>Eukaryota</taxon>
        <taxon>Fungi</taxon>
        <taxon>Dikarya</taxon>
        <taxon>Ascomycota</taxon>
        <taxon>Pezizomycotina</taxon>
        <taxon>Eurotiomycetes</taxon>
        <taxon>Eurotiomycetidae</taxon>
        <taxon>Eurotiales</taxon>
        <taxon>Aspergillaceae</taxon>
        <taxon>Penicillium</taxon>
    </lineage>
</organism>
<reference evidence="3" key="2">
    <citation type="journal article" date="2023" name="IMA Fungus">
        <title>Comparative genomic study of the Penicillium genus elucidates a diverse pangenome and 15 lateral gene transfer events.</title>
        <authorList>
            <person name="Petersen C."/>
            <person name="Sorensen T."/>
            <person name="Nielsen M.R."/>
            <person name="Sondergaard T.E."/>
            <person name="Sorensen J.L."/>
            <person name="Fitzpatrick D.A."/>
            <person name="Frisvad J.C."/>
            <person name="Nielsen K.L."/>
        </authorList>
    </citation>
    <scope>NUCLEOTIDE SEQUENCE</scope>
    <source>
        <strain evidence="3">IBT 16849</strain>
    </source>
</reference>
<name>A0A9W9JFZ7_9EURO</name>
<feature type="region of interest" description="Disordered" evidence="2">
    <location>
        <begin position="911"/>
        <end position="1082"/>
    </location>
</feature>
<keyword evidence="4" id="KW-1185">Reference proteome</keyword>
<dbReference type="PANTHER" id="PTHR45615:SF80">
    <property type="entry name" value="GRIP DOMAIN-CONTAINING PROTEIN"/>
    <property type="match status" value="1"/>
</dbReference>
<evidence type="ECO:0000313" key="3">
    <source>
        <dbReference type="EMBL" id="KAJ5194250.1"/>
    </source>
</evidence>
<dbReference type="EMBL" id="JAPQKP010000004">
    <property type="protein sequence ID" value="KAJ5194250.1"/>
    <property type="molecule type" value="Genomic_DNA"/>
</dbReference>
<feature type="compositionally biased region" description="Polar residues" evidence="2">
    <location>
        <begin position="221"/>
        <end position="232"/>
    </location>
</feature>
<dbReference type="SUPFAM" id="SSF58113">
    <property type="entry name" value="Apolipoprotein A-I"/>
    <property type="match status" value="1"/>
</dbReference>
<feature type="coiled-coil region" evidence="1">
    <location>
        <begin position="733"/>
        <end position="880"/>
    </location>
</feature>
<accession>A0A9W9JFZ7</accession>
<protein>
    <submittedName>
        <fullName evidence="3">Uncharacterized protein</fullName>
    </submittedName>
</protein>
<dbReference type="AlphaFoldDB" id="A0A9W9JFZ7"/>
<feature type="coiled-coil region" evidence="1">
    <location>
        <begin position="104"/>
        <end position="165"/>
    </location>
</feature>
<evidence type="ECO:0000313" key="4">
    <source>
        <dbReference type="Proteomes" id="UP001150879"/>
    </source>
</evidence>
<feature type="compositionally biased region" description="Basic residues" evidence="2">
    <location>
        <begin position="1071"/>
        <end position="1082"/>
    </location>
</feature>
<feature type="compositionally biased region" description="Polar residues" evidence="2">
    <location>
        <begin position="35"/>
        <end position="51"/>
    </location>
</feature>
<comment type="caution">
    <text evidence="3">The sequence shown here is derived from an EMBL/GenBank/DDBJ whole genome shotgun (WGS) entry which is preliminary data.</text>
</comment>
<feature type="compositionally biased region" description="Polar residues" evidence="2">
    <location>
        <begin position="977"/>
        <end position="986"/>
    </location>
</feature>
<evidence type="ECO:0000256" key="1">
    <source>
        <dbReference type="SAM" id="Coils"/>
    </source>
</evidence>